<dbReference type="Gene3D" id="3.90.550.10">
    <property type="entry name" value="Spore Coat Polysaccharide Biosynthesis Protein SpsA, Chain A"/>
    <property type="match status" value="1"/>
</dbReference>
<keyword evidence="1" id="KW-1133">Transmembrane helix</keyword>
<dbReference type="Proteomes" id="UP000483362">
    <property type="component" value="Unassembled WGS sequence"/>
</dbReference>
<feature type="transmembrane region" description="Helical" evidence="1">
    <location>
        <begin position="215"/>
        <end position="235"/>
    </location>
</feature>
<gene>
    <name evidence="3" type="ORF">FYJ29_07725</name>
</gene>
<accession>A0A6L5XE26</accession>
<evidence type="ECO:0000256" key="1">
    <source>
        <dbReference type="SAM" id="Phobius"/>
    </source>
</evidence>
<dbReference type="Pfam" id="PF00535">
    <property type="entry name" value="Glycos_transf_2"/>
    <property type="match status" value="1"/>
</dbReference>
<evidence type="ECO:0000313" key="4">
    <source>
        <dbReference type="Proteomes" id="UP000483362"/>
    </source>
</evidence>
<dbReference type="PANTHER" id="PTHR48090:SF7">
    <property type="entry name" value="RFBJ PROTEIN"/>
    <property type="match status" value="1"/>
</dbReference>
<dbReference type="GO" id="GO:0016740">
    <property type="term" value="F:transferase activity"/>
    <property type="evidence" value="ECO:0007669"/>
    <property type="project" value="UniProtKB-KW"/>
</dbReference>
<keyword evidence="4" id="KW-1185">Reference proteome</keyword>
<keyword evidence="1" id="KW-0812">Transmembrane</keyword>
<dbReference type="InterPro" id="IPR050256">
    <property type="entry name" value="Glycosyltransferase_2"/>
</dbReference>
<dbReference type="CDD" id="cd04179">
    <property type="entry name" value="DPM_DPG-synthase_like"/>
    <property type="match status" value="1"/>
</dbReference>
<evidence type="ECO:0000259" key="2">
    <source>
        <dbReference type="Pfam" id="PF00535"/>
    </source>
</evidence>
<evidence type="ECO:0000313" key="3">
    <source>
        <dbReference type="EMBL" id="MSS17643.1"/>
    </source>
</evidence>
<dbReference type="SUPFAM" id="SSF53448">
    <property type="entry name" value="Nucleotide-diphospho-sugar transferases"/>
    <property type="match status" value="1"/>
</dbReference>
<dbReference type="InterPro" id="IPR001173">
    <property type="entry name" value="Glyco_trans_2-like"/>
</dbReference>
<keyword evidence="1" id="KW-0472">Membrane</keyword>
<organism evidence="3 4">
    <name type="scientific">Sodaliphilus pleomorphus</name>
    <dbReference type="NCBI Taxonomy" id="2606626"/>
    <lineage>
        <taxon>Bacteria</taxon>
        <taxon>Pseudomonadati</taxon>
        <taxon>Bacteroidota</taxon>
        <taxon>Bacteroidia</taxon>
        <taxon>Bacteroidales</taxon>
        <taxon>Muribaculaceae</taxon>
        <taxon>Sodaliphilus</taxon>
    </lineage>
</organism>
<keyword evidence="3" id="KW-0808">Transferase</keyword>
<proteinExistence type="predicted"/>
<feature type="domain" description="Glycosyltransferase 2-like" evidence="2">
    <location>
        <begin position="8"/>
        <end position="120"/>
    </location>
</feature>
<protein>
    <submittedName>
        <fullName evidence="3">Glycosyltransferase family 2 protein</fullName>
    </submittedName>
</protein>
<sequence>MKKYRIGVAIATYDNAGTIANVVRRVEAITRDIIVVDDGCTDNTLALLQQLDVPPHIVTYKPNRGKGHALVQGFKKAMQLGWDYVITLDSDGQHFPEDLPKLVAAWTQHKDALIVGERGTGHLNMPRGNTMANKFSNFWFTLQTGIQLNDTQTGFRLYPLKRLRWLGITTSRYEAELEMLVFAAWHGIEIVPVKVRVYYPPQVERVTHFRPWADFGRISLLNVALCFGAVVYGWPMRLYRKIKNR</sequence>
<dbReference type="InterPro" id="IPR029044">
    <property type="entry name" value="Nucleotide-diphossugar_trans"/>
</dbReference>
<reference evidence="3 4" key="1">
    <citation type="submission" date="2019-08" db="EMBL/GenBank/DDBJ databases">
        <title>In-depth cultivation of the pig gut microbiome towards novel bacterial diversity and tailored functional studies.</title>
        <authorList>
            <person name="Wylensek D."/>
            <person name="Hitch T.C.A."/>
            <person name="Clavel T."/>
        </authorList>
    </citation>
    <scope>NUCLEOTIDE SEQUENCE [LARGE SCALE GENOMIC DNA]</scope>
    <source>
        <strain evidence="3 4">Oil-RF-744-WCA-WT-10</strain>
    </source>
</reference>
<dbReference type="AlphaFoldDB" id="A0A6L5XE26"/>
<comment type="caution">
    <text evidence="3">The sequence shown here is derived from an EMBL/GenBank/DDBJ whole genome shotgun (WGS) entry which is preliminary data.</text>
</comment>
<name>A0A6L5XE26_9BACT</name>
<dbReference type="PANTHER" id="PTHR48090">
    <property type="entry name" value="UNDECAPRENYL-PHOSPHATE 4-DEOXY-4-FORMAMIDO-L-ARABINOSE TRANSFERASE-RELATED"/>
    <property type="match status" value="1"/>
</dbReference>
<dbReference type="EMBL" id="VULT01000010">
    <property type="protein sequence ID" value="MSS17643.1"/>
    <property type="molecule type" value="Genomic_DNA"/>
</dbReference>